<feature type="compositionally biased region" description="Polar residues" evidence="12">
    <location>
        <begin position="692"/>
        <end position="717"/>
    </location>
</feature>
<evidence type="ECO:0000256" key="1">
    <source>
        <dbReference type="ARBA" id="ARBA00000707"/>
    </source>
</evidence>
<evidence type="ECO:0000256" key="8">
    <source>
        <dbReference type="ARBA" id="ARBA00022807"/>
    </source>
</evidence>
<feature type="coiled-coil region" evidence="11">
    <location>
        <begin position="385"/>
        <end position="412"/>
    </location>
</feature>
<evidence type="ECO:0000256" key="6">
    <source>
        <dbReference type="ARBA" id="ARBA00022786"/>
    </source>
</evidence>
<name>A0A7K6KID5_9PASE</name>
<keyword evidence="5" id="KW-0645">Protease</keyword>
<dbReference type="InterPro" id="IPR028889">
    <property type="entry name" value="USP"/>
</dbReference>
<accession>A0A7K6KID5</accession>
<dbReference type="AlphaFoldDB" id="A0A7K6KID5"/>
<dbReference type="Gene3D" id="3.90.70.10">
    <property type="entry name" value="Cysteine proteinases"/>
    <property type="match status" value="1"/>
</dbReference>
<dbReference type="EMBL" id="VZRR01011924">
    <property type="protein sequence ID" value="NWW12209.1"/>
    <property type="molecule type" value="Genomic_DNA"/>
</dbReference>
<dbReference type="InterPro" id="IPR054109">
    <property type="entry name" value="UBA_8"/>
</dbReference>
<evidence type="ECO:0000256" key="11">
    <source>
        <dbReference type="SAM" id="Coils"/>
    </source>
</evidence>
<evidence type="ECO:0000259" key="13">
    <source>
        <dbReference type="PROSITE" id="PS50235"/>
    </source>
</evidence>
<dbReference type="InterPro" id="IPR009060">
    <property type="entry name" value="UBA-like_sf"/>
</dbReference>
<keyword evidence="4" id="KW-1017">Isopeptide bond</keyword>
<dbReference type="CDD" id="cd02665">
    <property type="entry name" value="Peptidase_C19I"/>
    <property type="match status" value="1"/>
</dbReference>
<dbReference type="Pfam" id="PF22566">
    <property type="entry name" value="UBA_8"/>
    <property type="match status" value="1"/>
</dbReference>
<dbReference type="GO" id="GO:0016579">
    <property type="term" value="P:protein deubiquitination"/>
    <property type="evidence" value="ECO:0007669"/>
    <property type="project" value="InterPro"/>
</dbReference>
<evidence type="ECO:0000313" key="14">
    <source>
        <dbReference type="EMBL" id="NWW12209.1"/>
    </source>
</evidence>
<reference evidence="14 15" key="1">
    <citation type="submission" date="2019-09" db="EMBL/GenBank/DDBJ databases">
        <title>Bird 10,000 Genomes (B10K) Project - Family phase.</title>
        <authorList>
            <person name="Zhang G."/>
        </authorList>
    </citation>
    <scope>NUCLEOTIDE SEQUENCE [LARGE SCALE GENOMIC DNA]</scope>
    <source>
        <strain evidence="14">B10K-DU-029-42</strain>
        <tissue evidence="14">Muscle</tissue>
    </source>
</reference>
<dbReference type="GO" id="GO:0043161">
    <property type="term" value="P:proteasome-mediated ubiquitin-dependent protein catabolic process"/>
    <property type="evidence" value="ECO:0007669"/>
    <property type="project" value="InterPro"/>
</dbReference>
<evidence type="ECO:0000256" key="9">
    <source>
        <dbReference type="ARBA" id="ARBA00022843"/>
    </source>
</evidence>
<keyword evidence="15" id="KW-1185">Reference proteome</keyword>
<dbReference type="PROSITE" id="PS50235">
    <property type="entry name" value="USP_3"/>
    <property type="match status" value="1"/>
</dbReference>
<dbReference type="EC" id="3.4.19.12" evidence="3"/>
<dbReference type="GO" id="GO:0005634">
    <property type="term" value="C:nucleus"/>
    <property type="evidence" value="ECO:0007669"/>
    <property type="project" value="UniProtKB-SubCell"/>
</dbReference>
<dbReference type="SUPFAM" id="SSF54001">
    <property type="entry name" value="Cysteine proteinases"/>
    <property type="match status" value="1"/>
</dbReference>
<comment type="caution">
    <text evidence="14">The sequence shown here is derived from an EMBL/GenBank/DDBJ whole genome shotgun (WGS) entry which is preliminary data.</text>
</comment>
<comment type="subcellular location">
    <subcellularLocation>
        <location evidence="2">Nucleus</location>
    </subcellularLocation>
</comment>
<feature type="non-terminal residue" evidence="14">
    <location>
        <position position="1033"/>
    </location>
</feature>
<dbReference type="GO" id="GO:0070628">
    <property type="term" value="F:proteasome binding"/>
    <property type="evidence" value="ECO:0007669"/>
    <property type="project" value="TreeGrafter"/>
</dbReference>
<keyword evidence="9" id="KW-0832">Ubl conjugation</keyword>
<feature type="non-terminal residue" evidence="14">
    <location>
        <position position="1"/>
    </location>
</feature>
<protein>
    <recommendedName>
        <fullName evidence="3">ubiquitinyl hydrolase 1</fullName>
        <ecNumber evidence="3">3.4.19.12</ecNumber>
    </recommendedName>
</protein>
<dbReference type="InterPro" id="IPR038765">
    <property type="entry name" value="Papain-like_cys_pep_sf"/>
</dbReference>
<dbReference type="InterPro" id="IPR018200">
    <property type="entry name" value="USP_CS"/>
</dbReference>
<keyword evidence="8" id="KW-0788">Thiol protease</keyword>
<dbReference type="PROSITE" id="PS00973">
    <property type="entry name" value="USP_2"/>
    <property type="match status" value="1"/>
</dbReference>
<evidence type="ECO:0000256" key="12">
    <source>
        <dbReference type="SAM" id="MobiDB-lite"/>
    </source>
</evidence>
<dbReference type="GO" id="GO:0004843">
    <property type="term" value="F:cysteine-type deubiquitinase activity"/>
    <property type="evidence" value="ECO:0007669"/>
    <property type="project" value="UniProtKB-EC"/>
</dbReference>
<keyword evidence="11" id="KW-0175">Coiled coil</keyword>
<keyword evidence="10" id="KW-0539">Nucleus</keyword>
<proteinExistence type="predicted"/>
<feature type="region of interest" description="Disordered" evidence="12">
    <location>
        <begin position="675"/>
        <end position="717"/>
    </location>
</feature>
<evidence type="ECO:0000256" key="5">
    <source>
        <dbReference type="ARBA" id="ARBA00022670"/>
    </source>
</evidence>
<gene>
    <name evidence="14" type="primary">Usp28</name>
    <name evidence="14" type="ORF">OREARF_R07805</name>
</gene>
<dbReference type="SUPFAM" id="SSF46934">
    <property type="entry name" value="UBA-like"/>
    <property type="match status" value="1"/>
</dbReference>
<sequence>DCQVLLNQMKEITGIQDSAFLLAALKAADGDLMEAVTFLTEDPAPEPVQDPAAAEPSVWEGSAVGKQLPQGKSFTSAHPYSFMSLGNLWEVFYSTMFLSCDRPQDTHSSENKYRSKRKRCETLSLWVESPKQNDWRRAGDWPVGMKNIGNTCWFSAVIQSLFQLPECQRLVLGYSLPQNVLESCRHTGKRNIAFMQELQCLFALMLGTWRKFVDPSAALELLRDVFRSAEQPQQDVSEFTHKLLDWLEDAFQLTVNATSPGDKSENPMVQLFYGTFLTEGVHEGNSFSKIETFGQYPLQVNGYRNLNECLEGAMVEGEMDEATTSQSVKYGQERWFTKLPPILTFELSRFKFNQSLGQPEKIHTKLEFPQTIYMDRYLYCNKDLIQMKREEMKRLKEKMVALQQKLERYMEYGSGPARFPLPDMLQYVLEFIATKPAVAVSSAQSSPTTLLHPQAKPHVLDVLSQPNSVQARTDIRPEDEAFLVADSSLQQNSSMELQPPASPAKLSEHPAPHVVSEEELHLVQTCLQRWRNEIEQDVQDLKESIARINLSIEQMYCDPLLQQVPYRLHAVLVHEGQANAGHYWAFIYDQPRKRWLKYNDIWVTESSWEELERESFGGLRNASAYCLMYISEQVSRVGADEDEGPEARQFQKEVEALSPELRHYIQEDNWRLEQEAEEWEEEQSCKIPQMEPSPTSELQDLSSESGPEQSSVCEQSVHSLSSEHARIAKEQTAKAIANTADAYEKNGVEAALCEAFHEEYSRLYLLSKETPTPQNDARLQHVLIYFLQNNAPQQVVERTLLEQFADKNLSYDERRSISIMKVARAKLSEIGPDDVDMEEYKRWHEDYSLFRKVSIYLLTGLELYQNRKYQESLTYLVYAYQSNTKLLLKGTNRGVSESLIALYRRKCLLKLNEVAASLFVSCEEAHVSEGVSILNELIIPCMHLMNNFEISREDLDAIEVMRNRWCSYLGREDMDAKLQMKLGELLPRLLDGSTEVIVLKEPPKIRPNSPYDLCSRFAAVMESIHGASTVTVK</sequence>
<feature type="domain" description="USP" evidence="13">
    <location>
        <begin position="143"/>
        <end position="632"/>
    </location>
</feature>
<evidence type="ECO:0000313" key="15">
    <source>
        <dbReference type="Proteomes" id="UP000542358"/>
    </source>
</evidence>
<evidence type="ECO:0000256" key="2">
    <source>
        <dbReference type="ARBA" id="ARBA00004123"/>
    </source>
</evidence>
<dbReference type="Gene3D" id="1.10.8.10">
    <property type="entry name" value="DNA helicase RuvA subunit, C-terminal domain"/>
    <property type="match status" value="1"/>
</dbReference>
<dbReference type="Proteomes" id="UP000542358">
    <property type="component" value="Unassembled WGS sequence"/>
</dbReference>
<dbReference type="InterPro" id="IPR044635">
    <property type="entry name" value="UBP14-like"/>
</dbReference>
<dbReference type="GO" id="GO:0061136">
    <property type="term" value="P:regulation of proteasomal protein catabolic process"/>
    <property type="evidence" value="ECO:0007669"/>
    <property type="project" value="TreeGrafter"/>
</dbReference>
<evidence type="ECO:0000256" key="3">
    <source>
        <dbReference type="ARBA" id="ARBA00012759"/>
    </source>
</evidence>
<evidence type="ECO:0000256" key="4">
    <source>
        <dbReference type="ARBA" id="ARBA00022499"/>
    </source>
</evidence>
<dbReference type="PANTHER" id="PTHR43982:SF6">
    <property type="entry name" value="UBIQUITIN CARBOXYL-TERMINAL HYDROLASE 2-RELATED"/>
    <property type="match status" value="1"/>
</dbReference>
<dbReference type="CDD" id="cd20487">
    <property type="entry name" value="USP28_C"/>
    <property type="match status" value="1"/>
</dbReference>
<dbReference type="FunFam" id="3.90.70.10:FF:000004">
    <property type="entry name" value="Putative ubiquitin carboxyl-terminal hydrolase 25"/>
    <property type="match status" value="1"/>
</dbReference>
<evidence type="ECO:0000256" key="10">
    <source>
        <dbReference type="ARBA" id="ARBA00023242"/>
    </source>
</evidence>
<dbReference type="PANTHER" id="PTHR43982">
    <property type="entry name" value="UBIQUITIN CARBOXYL-TERMINAL HYDROLASE"/>
    <property type="match status" value="1"/>
</dbReference>
<evidence type="ECO:0000256" key="7">
    <source>
        <dbReference type="ARBA" id="ARBA00022801"/>
    </source>
</evidence>
<organism evidence="14 15">
    <name type="scientific">Oreocharis arfaki</name>
    <name type="common">tit berrypecker</name>
    <dbReference type="NCBI Taxonomy" id="979223"/>
    <lineage>
        <taxon>Eukaryota</taxon>
        <taxon>Metazoa</taxon>
        <taxon>Chordata</taxon>
        <taxon>Craniata</taxon>
        <taxon>Vertebrata</taxon>
        <taxon>Euteleostomi</taxon>
        <taxon>Archelosauria</taxon>
        <taxon>Archosauria</taxon>
        <taxon>Dinosauria</taxon>
        <taxon>Saurischia</taxon>
        <taxon>Theropoda</taxon>
        <taxon>Coelurosauria</taxon>
        <taxon>Aves</taxon>
        <taxon>Neognathae</taxon>
        <taxon>Neoaves</taxon>
        <taxon>Telluraves</taxon>
        <taxon>Australaves</taxon>
        <taxon>Passeriformes</taxon>
        <taxon>Passeroidea</taxon>
        <taxon>Paramythiidae</taxon>
        <taxon>Oreocharis</taxon>
    </lineage>
</organism>
<comment type="catalytic activity">
    <reaction evidence="1">
        <text>Thiol-dependent hydrolysis of ester, thioester, amide, peptide and isopeptide bonds formed by the C-terminal Gly of ubiquitin (a 76-residue protein attached to proteins as an intracellular targeting signal).</text>
        <dbReference type="EC" id="3.4.19.12"/>
    </reaction>
</comment>
<keyword evidence="7 14" id="KW-0378">Hydrolase</keyword>
<keyword evidence="6" id="KW-0833">Ubl conjugation pathway</keyword>
<dbReference type="PROSITE" id="PS00972">
    <property type="entry name" value="USP_1"/>
    <property type="match status" value="1"/>
</dbReference>
<dbReference type="Pfam" id="PF00443">
    <property type="entry name" value="UCH"/>
    <property type="match status" value="1"/>
</dbReference>
<dbReference type="InterPro" id="IPR001394">
    <property type="entry name" value="Peptidase_C19_UCH"/>
</dbReference>